<dbReference type="SUPFAM" id="SSF46785">
    <property type="entry name" value="Winged helix' DNA-binding domain"/>
    <property type="match status" value="1"/>
</dbReference>
<dbReference type="GO" id="GO:0003700">
    <property type="term" value="F:DNA-binding transcription factor activity"/>
    <property type="evidence" value="ECO:0007669"/>
    <property type="project" value="InterPro"/>
</dbReference>
<dbReference type="STRING" id="195105.CN97_00490"/>
<dbReference type="Gene3D" id="1.10.10.10">
    <property type="entry name" value="Winged helix-like DNA-binding domain superfamily/Winged helix DNA-binding domain"/>
    <property type="match status" value="1"/>
</dbReference>
<comment type="caution">
    <text evidence="5">The sequence shown here is derived from an EMBL/GenBank/DDBJ whole genome shotgun (WGS) entry which is preliminary data.</text>
</comment>
<evidence type="ECO:0000256" key="1">
    <source>
        <dbReference type="ARBA" id="ARBA00009437"/>
    </source>
</evidence>
<protein>
    <submittedName>
        <fullName evidence="5">LysR family transcriptional regulator</fullName>
    </submittedName>
</protein>
<dbReference type="AlphaFoldDB" id="A0A086Y0A5"/>
<dbReference type="Proteomes" id="UP000028826">
    <property type="component" value="Unassembled WGS sequence"/>
</dbReference>
<keyword evidence="6" id="KW-1185">Reference proteome</keyword>
<dbReference type="PANTHER" id="PTHR30579:SF7">
    <property type="entry name" value="HTH-TYPE TRANSCRIPTIONAL REGULATOR LRHA-RELATED"/>
    <property type="match status" value="1"/>
</dbReference>
<dbReference type="InterPro" id="IPR000847">
    <property type="entry name" value="LysR_HTH_N"/>
</dbReference>
<evidence type="ECO:0000256" key="3">
    <source>
        <dbReference type="ARBA" id="ARBA00023125"/>
    </source>
</evidence>
<dbReference type="FunFam" id="1.10.10.10:FF:000001">
    <property type="entry name" value="LysR family transcriptional regulator"/>
    <property type="match status" value="1"/>
</dbReference>
<comment type="similarity">
    <text evidence="1">Belongs to the LysR transcriptional regulatory family.</text>
</comment>
<dbReference type="GO" id="GO:0003677">
    <property type="term" value="F:DNA binding"/>
    <property type="evidence" value="ECO:0007669"/>
    <property type="project" value="UniProtKB-KW"/>
</dbReference>
<dbReference type="InterPro" id="IPR036388">
    <property type="entry name" value="WH-like_DNA-bd_sf"/>
</dbReference>
<dbReference type="Pfam" id="PF03466">
    <property type="entry name" value="LysR_substrate"/>
    <property type="match status" value="1"/>
</dbReference>
<proteinExistence type="inferred from homology"/>
<gene>
    <name evidence="5" type="ORF">CN97_00490</name>
</gene>
<keyword evidence="2" id="KW-0805">Transcription regulation</keyword>
<keyword evidence="3" id="KW-0238">DNA-binding</keyword>
<dbReference type="SUPFAM" id="SSF53850">
    <property type="entry name" value="Periplasmic binding protein-like II"/>
    <property type="match status" value="1"/>
</dbReference>
<name>A0A086Y0A5_9RHOB</name>
<dbReference type="InterPro" id="IPR036390">
    <property type="entry name" value="WH_DNA-bd_sf"/>
</dbReference>
<evidence type="ECO:0000313" key="5">
    <source>
        <dbReference type="EMBL" id="KFI27705.1"/>
    </source>
</evidence>
<dbReference type="RefSeq" id="WP_035712850.1">
    <property type="nucleotide sequence ID" value="NZ_CAMIFG010000094.1"/>
</dbReference>
<sequence>MLRNLDLVALRSFVTVAESGGVTRAAGLLNLTQSAVSMQIRRLEDSLALQLFCRSARRMSLSAEGEQLLTYARRMLELNDEALARLTADVYEGELRIGVPHDIVYPQIPMILQRFAALYPRMRINLVSSFTTTLKAAFGRGELDFILTTEENVSEDGEVLAERELVWIGAPGGTAAQKRPLRLAFEERCRFRPLAIAALDRADIPWEMAFDGQSEHVMEATAAADLAVTVRIDGVLPHGCALVPSEANLPDLGWTQICLYRAGGGNKEIRDALAQAFRQAYGGQGLREPLRLHVAE</sequence>
<dbReference type="PANTHER" id="PTHR30579">
    <property type="entry name" value="TRANSCRIPTIONAL REGULATOR"/>
    <property type="match status" value="1"/>
</dbReference>
<evidence type="ECO:0000256" key="4">
    <source>
        <dbReference type="ARBA" id="ARBA00023163"/>
    </source>
</evidence>
<keyword evidence="4" id="KW-0804">Transcription</keyword>
<evidence type="ECO:0000313" key="6">
    <source>
        <dbReference type="Proteomes" id="UP000028826"/>
    </source>
</evidence>
<dbReference type="EMBL" id="JGYG01000010">
    <property type="protein sequence ID" value="KFI27705.1"/>
    <property type="molecule type" value="Genomic_DNA"/>
</dbReference>
<dbReference type="PRINTS" id="PR00039">
    <property type="entry name" value="HTHLYSR"/>
</dbReference>
<dbReference type="OrthoDB" id="8097684at2"/>
<evidence type="ECO:0000256" key="2">
    <source>
        <dbReference type="ARBA" id="ARBA00023015"/>
    </source>
</evidence>
<dbReference type="Pfam" id="PF00126">
    <property type="entry name" value="HTH_1"/>
    <property type="match status" value="1"/>
</dbReference>
<dbReference type="eggNOG" id="COG0583">
    <property type="taxonomic scope" value="Bacteria"/>
</dbReference>
<accession>A0A086Y0A5</accession>
<organism evidence="5 6">
    <name type="scientific">Haematobacter massiliensis</name>
    <dbReference type="NCBI Taxonomy" id="195105"/>
    <lineage>
        <taxon>Bacteria</taxon>
        <taxon>Pseudomonadati</taxon>
        <taxon>Pseudomonadota</taxon>
        <taxon>Alphaproteobacteria</taxon>
        <taxon>Rhodobacterales</taxon>
        <taxon>Paracoccaceae</taxon>
        <taxon>Haematobacter</taxon>
    </lineage>
</organism>
<dbReference type="InterPro" id="IPR005119">
    <property type="entry name" value="LysR_subst-bd"/>
</dbReference>
<dbReference type="PROSITE" id="PS50931">
    <property type="entry name" value="HTH_LYSR"/>
    <property type="match status" value="1"/>
</dbReference>
<dbReference type="Gene3D" id="3.40.190.10">
    <property type="entry name" value="Periplasmic binding protein-like II"/>
    <property type="match status" value="2"/>
</dbReference>
<dbReference type="InterPro" id="IPR050176">
    <property type="entry name" value="LTTR"/>
</dbReference>
<reference evidence="5 6" key="1">
    <citation type="submission" date="2014-03" db="EMBL/GenBank/DDBJ databases">
        <title>Genome of Haematobacter massiliensis CCUG 47968.</title>
        <authorList>
            <person name="Wang D."/>
            <person name="Wang G."/>
        </authorList>
    </citation>
    <scope>NUCLEOTIDE SEQUENCE [LARGE SCALE GENOMIC DNA]</scope>
    <source>
        <strain evidence="5 6">CCUG 47968</strain>
    </source>
</reference>